<proteinExistence type="predicted"/>
<comment type="caution">
    <text evidence="1">The sequence shown here is derived from an EMBL/GenBank/DDBJ whole genome shotgun (WGS) entry which is preliminary data.</text>
</comment>
<protein>
    <submittedName>
        <fullName evidence="1">Uncharacterized protein</fullName>
    </submittedName>
</protein>
<organism evidence="1 2">
    <name type="scientific">Planococcus notacanthi</name>
    <dbReference type="NCBI Taxonomy" id="3035188"/>
    <lineage>
        <taxon>Bacteria</taxon>
        <taxon>Bacillati</taxon>
        <taxon>Bacillota</taxon>
        <taxon>Bacilli</taxon>
        <taxon>Bacillales</taxon>
        <taxon>Caryophanaceae</taxon>
        <taxon>Planococcus</taxon>
    </lineage>
</organism>
<evidence type="ECO:0000313" key="1">
    <source>
        <dbReference type="EMBL" id="MDN3426728.1"/>
    </source>
</evidence>
<sequence>MKMVLKNNAPHEKRNGKMINFSAIVNTTAFPQWEEILATALNLADEFGVVSLAAHTILKTLFLTANKKSLPCPT</sequence>
<accession>A0ABT7ZHW3</accession>
<reference evidence="1 2" key="1">
    <citation type="submission" date="2023-03" db="EMBL/GenBank/DDBJ databases">
        <authorList>
            <person name="Uniacke-Lowe S."/>
            <person name="Ross P."/>
            <person name="Hill C."/>
        </authorList>
    </citation>
    <scope>NUCLEOTIDE SEQUENCE [LARGE SCALE GENOMIC DNA]</scope>
    <source>
        <strain evidence="1 2">APC 4016</strain>
    </source>
</reference>
<gene>
    <name evidence="1" type="ORF">QMA01_05430</name>
</gene>
<name>A0ABT7ZHW3_9BACL</name>
<dbReference type="RefSeq" id="WP_290214490.1">
    <property type="nucleotide sequence ID" value="NZ_JASDCQ010000001.1"/>
</dbReference>
<dbReference type="EMBL" id="JASDCQ010000001">
    <property type="protein sequence ID" value="MDN3426728.1"/>
    <property type="molecule type" value="Genomic_DNA"/>
</dbReference>
<keyword evidence="2" id="KW-1185">Reference proteome</keyword>
<dbReference type="Proteomes" id="UP001225873">
    <property type="component" value="Unassembled WGS sequence"/>
</dbReference>
<evidence type="ECO:0000313" key="2">
    <source>
        <dbReference type="Proteomes" id="UP001225873"/>
    </source>
</evidence>